<dbReference type="EMBL" id="SGXG01000001">
    <property type="protein sequence ID" value="RZS96829.1"/>
    <property type="molecule type" value="Genomic_DNA"/>
</dbReference>
<dbReference type="PANTHER" id="PTHR42850:SF4">
    <property type="entry name" value="ZINC-DEPENDENT ENDOPOLYPHOSPHATASE"/>
    <property type="match status" value="1"/>
</dbReference>
<dbReference type="PRINTS" id="PR00114">
    <property type="entry name" value="STPHPHTASE"/>
</dbReference>
<dbReference type="OrthoDB" id="9808081at2"/>
<dbReference type="InterPro" id="IPR050126">
    <property type="entry name" value="Ap4A_hydrolase"/>
</dbReference>
<dbReference type="GO" id="GO:0008803">
    <property type="term" value="F:bis(5'-nucleosyl)-tetraphosphatase (symmetrical) activity"/>
    <property type="evidence" value="ECO:0007669"/>
    <property type="project" value="TreeGrafter"/>
</dbReference>
<dbReference type="GO" id="GO:0110154">
    <property type="term" value="P:RNA decapping"/>
    <property type="evidence" value="ECO:0007669"/>
    <property type="project" value="TreeGrafter"/>
</dbReference>
<dbReference type="SUPFAM" id="SSF56300">
    <property type="entry name" value="Metallo-dependent phosphatases"/>
    <property type="match status" value="1"/>
</dbReference>
<dbReference type="GO" id="GO:0005737">
    <property type="term" value="C:cytoplasm"/>
    <property type="evidence" value="ECO:0007669"/>
    <property type="project" value="TreeGrafter"/>
</dbReference>
<evidence type="ECO:0000259" key="1">
    <source>
        <dbReference type="PROSITE" id="PS00125"/>
    </source>
</evidence>
<protein>
    <submittedName>
        <fullName evidence="2">Serine/threonine protein phosphatase 1</fullName>
    </submittedName>
</protein>
<reference evidence="2 3" key="1">
    <citation type="submission" date="2019-02" db="EMBL/GenBank/DDBJ databases">
        <title>Genomic Encyclopedia of Archaeal and Bacterial Type Strains, Phase II (KMG-II): from individual species to whole genera.</title>
        <authorList>
            <person name="Goeker M."/>
        </authorList>
    </citation>
    <scope>NUCLEOTIDE SEQUENCE [LARGE SCALE GENOMIC DNA]</scope>
    <source>
        <strain evidence="2 3">DSM 21411</strain>
    </source>
</reference>
<sequence>MDLFVIGDVHGCFYTYLKLLEHWNPKTEKLIQVGDLVDRGNFPHLTVRLSYEIQLTFKKQTVFLKGNHEQMMVDYLLGKDNKGQWEFNGGADTLNKFELAGVDPDKYLSWLKDLPLFWENRYVFISHAGISTYTLYPFSSLDPNGLLWNRKPLKNIQKLQVIGHTPRLDGKPEYDAQAKAWRIDTGAYGGICLTGLKLKNNGKFKETISIPTDSRDIQKR</sequence>
<comment type="caution">
    <text evidence="2">The sequence shown here is derived from an EMBL/GenBank/DDBJ whole genome shotgun (WGS) entry which is preliminary data.</text>
</comment>
<dbReference type="Proteomes" id="UP000292209">
    <property type="component" value="Unassembled WGS sequence"/>
</dbReference>
<dbReference type="PROSITE" id="PS00125">
    <property type="entry name" value="SER_THR_PHOSPHATASE"/>
    <property type="match status" value="1"/>
</dbReference>
<dbReference type="CDD" id="cd00144">
    <property type="entry name" value="MPP_PPP_family"/>
    <property type="match status" value="1"/>
</dbReference>
<dbReference type="Gene3D" id="3.60.21.10">
    <property type="match status" value="1"/>
</dbReference>
<evidence type="ECO:0000313" key="3">
    <source>
        <dbReference type="Proteomes" id="UP000292209"/>
    </source>
</evidence>
<proteinExistence type="predicted"/>
<dbReference type="PANTHER" id="PTHR42850">
    <property type="entry name" value="METALLOPHOSPHOESTERASE"/>
    <property type="match status" value="1"/>
</dbReference>
<dbReference type="InterPro" id="IPR004843">
    <property type="entry name" value="Calcineurin-like_PHP"/>
</dbReference>
<feature type="domain" description="Serine/threonine specific protein phosphatases" evidence="1">
    <location>
        <begin position="64"/>
        <end position="69"/>
    </location>
</feature>
<dbReference type="RefSeq" id="WP_130275693.1">
    <property type="nucleotide sequence ID" value="NZ_SGXG01000001.1"/>
</dbReference>
<organism evidence="2 3">
    <name type="scientific">Cecembia calidifontis</name>
    <dbReference type="NCBI Taxonomy" id="1187080"/>
    <lineage>
        <taxon>Bacteria</taxon>
        <taxon>Pseudomonadati</taxon>
        <taxon>Bacteroidota</taxon>
        <taxon>Cytophagia</taxon>
        <taxon>Cytophagales</taxon>
        <taxon>Cyclobacteriaceae</taxon>
        <taxon>Cecembia</taxon>
    </lineage>
</organism>
<gene>
    <name evidence="2" type="ORF">BC751_2424</name>
</gene>
<evidence type="ECO:0000313" key="2">
    <source>
        <dbReference type="EMBL" id="RZS96829.1"/>
    </source>
</evidence>
<dbReference type="GO" id="GO:0016791">
    <property type="term" value="F:phosphatase activity"/>
    <property type="evidence" value="ECO:0007669"/>
    <property type="project" value="TreeGrafter"/>
</dbReference>
<dbReference type="InterPro" id="IPR029052">
    <property type="entry name" value="Metallo-depent_PP-like"/>
</dbReference>
<dbReference type="InterPro" id="IPR006186">
    <property type="entry name" value="Ser/Thr-sp_prot-phosphatase"/>
</dbReference>
<dbReference type="AlphaFoldDB" id="A0A4V2F6M4"/>
<accession>A0A4V2F6M4</accession>
<keyword evidence="3" id="KW-1185">Reference proteome</keyword>
<dbReference type="Pfam" id="PF00149">
    <property type="entry name" value="Metallophos"/>
    <property type="match status" value="1"/>
</dbReference>
<name>A0A4V2F6M4_9BACT</name>